<evidence type="ECO:0000313" key="3">
    <source>
        <dbReference type="Proteomes" id="UP000183769"/>
    </source>
</evidence>
<name>A0A1I5SP00_9EURY</name>
<dbReference type="EMBL" id="FOXI01000006">
    <property type="protein sequence ID" value="SFP72247.1"/>
    <property type="molecule type" value="Genomic_DNA"/>
</dbReference>
<keyword evidence="1" id="KW-1133">Transmembrane helix</keyword>
<keyword evidence="1" id="KW-0812">Transmembrane</keyword>
<dbReference type="Proteomes" id="UP000183769">
    <property type="component" value="Unassembled WGS sequence"/>
</dbReference>
<reference evidence="3" key="1">
    <citation type="submission" date="2016-10" db="EMBL/GenBank/DDBJ databases">
        <authorList>
            <person name="Varghese N."/>
            <person name="Submissions S."/>
        </authorList>
    </citation>
    <scope>NUCLEOTIDE SEQUENCE [LARGE SCALE GENOMIC DNA]</scope>
    <source>
        <strain evidence="3">CGMCC 1.10329</strain>
    </source>
</reference>
<proteinExistence type="predicted"/>
<keyword evidence="3" id="KW-1185">Reference proteome</keyword>
<feature type="transmembrane region" description="Helical" evidence="1">
    <location>
        <begin position="12"/>
        <end position="39"/>
    </location>
</feature>
<keyword evidence="1" id="KW-0472">Membrane</keyword>
<evidence type="ECO:0000313" key="2">
    <source>
        <dbReference type="EMBL" id="SFP72247.1"/>
    </source>
</evidence>
<organism evidence="2 3">
    <name type="scientific">Halolamina pelagica</name>
    <dbReference type="NCBI Taxonomy" id="699431"/>
    <lineage>
        <taxon>Archaea</taxon>
        <taxon>Methanobacteriati</taxon>
        <taxon>Methanobacteriota</taxon>
        <taxon>Stenosarchaea group</taxon>
        <taxon>Halobacteria</taxon>
        <taxon>Halobacteriales</taxon>
        <taxon>Haloferacaceae</taxon>
    </lineage>
</organism>
<dbReference type="RefSeq" id="WP_074878343.1">
    <property type="nucleotide sequence ID" value="NZ_FOXI01000006.1"/>
</dbReference>
<dbReference type="AlphaFoldDB" id="A0A1I5SP00"/>
<sequence length="79" mass="8520">MSPLQIPIPGGIELAVFLLVVLFNLAVVALLVTAAVFLYRRVRGDGAADQADLDALRDRVAKLEARIDAESDTALDDDR</sequence>
<protein>
    <submittedName>
        <fullName evidence="2">Uncharacterized protein</fullName>
    </submittedName>
</protein>
<gene>
    <name evidence="2" type="ORF">SAMN05216277_106211</name>
</gene>
<accession>A0A1I5SP00</accession>
<evidence type="ECO:0000256" key="1">
    <source>
        <dbReference type="SAM" id="Phobius"/>
    </source>
</evidence>